<comment type="caution">
    <text evidence="4">The sequence shown here is derived from an EMBL/GenBank/DDBJ whole genome shotgun (WGS) entry which is preliminary data.</text>
</comment>
<keyword evidence="2" id="KW-0812">Transmembrane</keyword>
<proteinExistence type="inferred from homology"/>
<reference evidence="4 5" key="1">
    <citation type="journal article" date="2013" name="Curr. Biol.">
        <title>The Genome of the Foraminiferan Reticulomyxa filosa.</title>
        <authorList>
            <person name="Glockner G."/>
            <person name="Hulsmann N."/>
            <person name="Schleicher M."/>
            <person name="Noegel A.A."/>
            <person name="Eichinger L."/>
            <person name="Gallinger C."/>
            <person name="Pawlowski J."/>
            <person name="Sierra R."/>
            <person name="Euteneuer U."/>
            <person name="Pillet L."/>
            <person name="Moustafa A."/>
            <person name="Platzer M."/>
            <person name="Groth M."/>
            <person name="Szafranski K."/>
            <person name="Schliwa M."/>
        </authorList>
    </citation>
    <scope>NUCLEOTIDE SEQUENCE [LARGE SCALE GENOMIC DNA]</scope>
</reference>
<accession>X6M531</accession>
<dbReference type="Proteomes" id="UP000023152">
    <property type="component" value="Unassembled WGS sequence"/>
</dbReference>
<feature type="non-terminal residue" evidence="4">
    <location>
        <position position="1"/>
    </location>
</feature>
<sequence length="179" mass="20877">KKKKKKKKKITNETHMFDLASLHWTTGQDIRLYLPKFTYTFDKELGQLLRDKVGLKDAFDLSADFTGISKSAKSMKKGTTAAAVTAISVTITSLSTPKEVQFDHPFDFFIWDEQHQLMYLLNWLSFIFEWTDILFTLNNFILQKFGIFPTTTPTIIFTFLRKFFEKKLIKKKVALDKSL</sequence>
<dbReference type="InterPro" id="IPR042178">
    <property type="entry name" value="Serpin_sf_1"/>
</dbReference>
<dbReference type="OrthoDB" id="671595at2759"/>
<evidence type="ECO:0000259" key="3">
    <source>
        <dbReference type="Pfam" id="PF00079"/>
    </source>
</evidence>
<evidence type="ECO:0000313" key="4">
    <source>
        <dbReference type="EMBL" id="ETO09093.1"/>
    </source>
</evidence>
<feature type="domain" description="Serpin" evidence="3">
    <location>
        <begin position="7"/>
        <end position="119"/>
    </location>
</feature>
<evidence type="ECO:0000313" key="5">
    <source>
        <dbReference type="Proteomes" id="UP000023152"/>
    </source>
</evidence>
<dbReference type="InterPro" id="IPR036186">
    <property type="entry name" value="Serpin_sf"/>
</dbReference>
<dbReference type="AlphaFoldDB" id="X6M531"/>
<dbReference type="Gene3D" id="3.30.497.10">
    <property type="entry name" value="Antithrombin, subunit I, domain 2"/>
    <property type="match status" value="1"/>
</dbReference>
<dbReference type="EMBL" id="ASPP01024365">
    <property type="protein sequence ID" value="ETO09093.1"/>
    <property type="molecule type" value="Genomic_DNA"/>
</dbReference>
<feature type="transmembrane region" description="Helical" evidence="2">
    <location>
        <begin position="117"/>
        <end position="135"/>
    </location>
</feature>
<comment type="similarity">
    <text evidence="1">Belongs to the serpin family.</text>
</comment>
<dbReference type="InterPro" id="IPR023796">
    <property type="entry name" value="Serpin_dom"/>
</dbReference>
<name>X6M531_RETFI</name>
<organism evidence="4 5">
    <name type="scientific">Reticulomyxa filosa</name>
    <dbReference type="NCBI Taxonomy" id="46433"/>
    <lineage>
        <taxon>Eukaryota</taxon>
        <taxon>Sar</taxon>
        <taxon>Rhizaria</taxon>
        <taxon>Retaria</taxon>
        <taxon>Foraminifera</taxon>
        <taxon>Monothalamids</taxon>
        <taxon>Reticulomyxidae</taxon>
        <taxon>Reticulomyxa</taxon>
    </lineage>
</organism>
<dbReference type="GO" id="GO:0005615">
    <property type="term" value="C:extracellular space"/>
    <property type="evidence" value="ECO:0007669"/>
    <property type="project" value="InterPro"/>
</dbReference>
<keyword evidence="2" id="KW-1133">Transmembrane helix</keyword>
<feature type="non-terminal residue" evidence="4">
    <location>
        <position position="179"/>
    </location>
</feature>
<protein>
    <recommendedName>
        <fullName evidence="3">Serpin domain-containing protein</fullName>
    </recommendedName>
</protein>
<gene>
    <name evidence="4" type="ORF">RFI_28294</name>
</gene>
<dbReference type="SUPFAM" id="SSF56574">
    <property type="entry name" value="Serpins"/>
    <property type="match status" value="1"/>
</dbReference>
<dbReference type="InterPro" id="IPR000215">
    <property type="entry name" value="Serpin_fam"/>
</dbReference>
<dbReference type="Pfam" id="PF00079">
    <property type="entry name" value="Serpin"/>
    <property type="match status" value="1"/>
</dbReference>
<keyword evidence="2" id="KW-0472">Membrane</keyword>
<evidence type="ECO:0000256" key="1">
    <source>
        <dbReference type="ARBA" id="ARBA00009500"/>
    </source>
</evidence>
<keyword evidence="5" id="KW-1185">Reference proteome</keyword>
<evidence type="ECO:0000256" key="2">
    <source>
        <dbReference type="SAM" id="Phobius"/>
    </source>
</evidence>
<dbReference type="PANTHER" id="PTHR11461:SF211">
    <property type="entry name" value="GH10112P-RELATED"/>
    <property type="match status" value="1"/>
</dbReference>
<dbReference type="GO" id="GO:0004867">
    <property type="term" value="F:serine-type endopeptidase inhibitor activity"/>
    <property type="evidence" value="ECO:0007669"/>
    <property type="project" value="InterPro"/>
</dbReference>
<dbReference type="PANTHER" id="PTHR11461">
    <property type="entry name" value="SERINE PROTEASE INHIBITOR, SERPIN"/>
    <property type="match status" value="1"/>
</dbReference>
<feature type="transmembrane region" description="Helical" evidence="2">
    <location>
        <begin position="141"/>
        <end position="160"/>
    </location>
</feature>